<dbReference type="PANTHER" id="PTHR13943:SF77">
    <property type="entry name" value="LRAT DOMAIN-CONTAINING PROTEIN"/>
    <property type="match status" value="1"/>
</dbReference>
<accession>A0A1G6MSJ2</accession>
<gene>
    <name evidence="6" type="ORF">SAMN04487864_110118</name>
</gene>
<dbReference type="GO" id="GO:0016410">
    <property type="term" value="F:N-acyltransferase activity"/>
    <property type="evidence" value="ECO:0007669"/>
    <property type="project" value="TreeGrafter"/>
</dbReference>
<feature type="compositionally biased region" description="Basic and acidic residues" evidence="4">
    <location>
        <begin position="1"/>
        <end position="23"/>
    </location>
</feature>
<dbReference type="InterPro" id="IPR007053">
    <property type="entry name" value="LRAT_dom"/>
</dbReference>
<dbReference type="GO" id="GO:0070292">
    <property type="term" value="P:N-acylphosphatidylethanolamine metabolic process"/>
    <property type="evidence" value="ECO:0007669"/>
    <property type="project" value="TreeGrafter"/>
</dbReference>
<protein>
    <submittedName>
        <fullName evidence="6">Lecithin retinol acyltransferase</fullName>
    </submittedName>
</protein>
<dbReference type="GO" id="GO:0008970">
    <property type="term" value="F:phospholipase A1 activity"/>
    <property type="evidence" value="ECO:0007669"/>
    <property type="project" value="TreeGrafter"/>
</dbReference>
<dbReference type="PANTHER" id="PTHR13943">
    <property type="entry name" value="HRAS-LIKE SUPPRESSOR - RELATED"/>
    <property type="match status" value="1"/>
</dbReference>
<feature type="region of interest" description="Disordered" evidence="4">
    <location>
        <begin position="1"/>
        <end position="32"/>
    </location>
</feature>
<dbReference type="InterPro" id="IPR051496">
    <property type="entry name" value="H-rev107_PLA/AT"/>
</dbReference>
<keyword evidence="7" id="KW-1185">Reference proteome</keyword>
<dbReference type="Gene3D" id="3.90.1720.10">
    <property type="entry name" value="endopeptidase domain like (from Nostoc punctiforme)"/>
    <property type="match status" value="1"/>
</dbReference>
<keyword evidence="3" id="KW-0443">Lipid metabolism</keyword>
<evidence type="ECO:0000256" key="3">
    <source>
        <dbReference type="ARBA" id="ARBA00023098"/>
    </source>
</evidence>
<dbReference type="Proteomes" id="UP000198943">
    <property type="component" value="Unassembled WGS sequence"/>
</dbReference>
<proteinExistence type="predicted"/>
<dbReference type="RefSeq" id="WP_176760488.1">
    <property type="nucleotide sequence ID" value="NZ_FMYW01000010.1"/>
</dbReference>
<reference evidence="7" key="1">
    <citation type="submission" date="2016-10" db="EMBL/GenBank/DDBJ databases">
        <authorList>
            <person name="Varghese N."/>
            <person name="Submissions S."/>
        </authorList>
    </citation>
    <scope>NUCLEOTIDE SEQUENCE [LARGE SCALE GENOMIC DNA]</scope>
    <source>
        <strain evidence="7">DSM 11005</strain>
    </source>
</reference>
<evidence type="ECO:0000256" key="1">
    <source>
        <dbReference type="ARBA" id="ARBA00022679"/>
    </source>
</evidence>
<evidence type="ECO:0000256" key="2">
    <source>
        <dbReference type="ARBA" id="ARBA00022801"/>
    </source>
</evidence>
<name>A0A1G6MSJ2_9FIRM</name>
<dbReference type="EMBL" id="FMYW01000010">
    <property type="protein sequence ID" value="SDC58482.1"/>
    <property type="molecule type" value="Genomic_DNA"/>
</dbReference>
<dbReference type="AlphaFoldDB" id="A0A1G6MSJ2"/>
<evidence type="ECO:0000313" key="6">
    <source>
        <dbReference type="EMBL" id="SDC58482.1"/>
    </source>
</evidence>
<dbReference type="Pfam" id="PF04970">
    <property type="entry name" value="LRAT"/>
    <property type="match status" value="1"/>
</dbReference>
<dbReference type="GO" id="GO:0005737">
    <property type="term" value="C:cytoplasm"/>
    <property type="evidence" value="ECO:0007669"/>
    <property type="project" value="TreeGrafter"/>
</dbReference>
<evidence type="ECO:0000256" key="4">
    <source>
        <dbReference type="SAM" id="MobiDB-lite"/>
    </source>
</evidence>
<evidence type="ECO:0000259" key="5">
    <source>
        <dbReference type="PROSITE" id="PS51934"/>
    </source>
</evidence>
<keyword evidence="1 6" id="KW-0808">Transferase</keyword>
<keyword evidence="6" id="KW-0012">Acyltransferase</keyword>
<organism evidence="6 7">
    <name type="scientific">Succiniclasticum ruminis</name>
    <dbReference type="NCBI Taxonomy" id="40841"/>
    <lineage>
        <taxon>Bacteria</taxon>
        <taxon>Bacillati</taxon>
        <taxon>Bacillota</taxon>
        <taxon>Negativicutes</taxon>
        <taxon>Acidaminococcales</taxon>
        <taxon>Acidaminococcaceae</taxon>
        <taxon>Succiniclasticum</taxon>
    </lineage>
</organism>
<feature type="domain" description="LRAT" evidence="5">
    <location>
        <begin position="85"/>
        <end position="222"/>
    </location>
</feature>
<evidence type="ECO:0000313" key="7">
    <source>
        <dbReference type="Proteomes" id="UP000198943"/>
    </source>
</evidence>
<dbReference type="GO" id="GO:0004623">
    <property type="term" value="F:phospholipase A2 activity"/>
    <property type="evidence" value="ECO:0007669"/>
    <property type="project" value="TreeGrafter"/>
</dbReference>
<dbReference type="PROSITE" id="PS51934">
    <property type="entry name" value="LRAT"/>
    <property type="match status" value="1"/>
</dbReference>
<sequence length="274" mass="31413">MTELEKTGLDKNETEEDAVRQEQDEILPDTIGDKIETKMNEIRDEIGSRINPVFVAANKFSSNVRQALDLETDPGLLEDPEYGDVICVHRIGYEHYGIYAGANKVIHYDIDPSDHYKICIHQADMEEFLNGSLVYSICEFPKVYGRPTEEIPFAEFRKKFAHPEKAQTLWDVLKISNYHLYTPEETVIRARERIGETKYSLWTNNCEHFAIWCKTGISESHQIEDLLSAVAETGRQIRKGLQVGLELAADFAEEVGKRIEEREKEQTKQGTNSV</sequence>
<keyword evidence="2" id="KW-0378">Hydrolase</keyword>